<organism evidence="2 3">
    <name type="scientific">Rhizobium etli bv. mimosae str. IE4771</name>
    <dbReference type="NCBI Taxonomy" id="1432050"/>
    <lineage>
        <taxon>Bacteria</taxon>
        <taxon>Pseudomonadati</taxon>
        <taxon>Pseudomonadota</taxon>
        <taxon>Alphaproteobacteria</taxon>
        <taxon>Hyphomicrobiales</taxon>
        <taxon>Rhizobiaceae</taxon>
        <taxon>Rhizobium/Agrobacterium group</taxon>
        <taxon>Rhizobium</taxon>
    </lineage>
</organism>
<dbReference type="AlphaFoldDB" id="A0A060I833"/>
<dbReference type="HOGENOM" id="CLU_1915379_0_0_5"/>
<evidence type="ECO:0000313" key="3">
    <source>
        <dbReference type="Proteomes" id="UP000027180"/>
    </source>
</evidence>
<proteinExistence type="predicted"/>
<feature type="signal peptide" evidence="1">
    <location>
        <begin position="1"/>
        <end position="22"/>
    </location>
</feature>
<protein>
    <submittedName>
        <fullName evidence="2">Uncharacterized protein</fullName>
    </submittedName>
</protein>
<gene>
    <name evidence="2" type="ORF">IE4771_CH03011</name>
</gene>
<feature type="chain" id="PRO_5001583934" evidence="1">
    <location>
        <begin position="23"/>
        <end position="132"/>
    </location>
</feature>
<evidence type="ECO:0000256" key="1">
    <source>
        <dbReference type="SAM" id="SignalP"/>
    </source>
</evidence>
<dbReference type="EMBL" id="CP006986">
    <property type="protein sequence ID" value="AIC28105.1"/>
    <property type="molecule type" value="Genomic_DNA"/>
</dbReference>
<accession>A0A060I833</accession>
<dbReference type="RefSeq" id="WP_051649866.1">
    <property type="nucleotide sequence ID" value="NZ_CP006986.1"/>
</dbReference>
<dbReference type="KEGG" id="rei:IE4771_CH03011"/>
<dbReference type="Proteomes" id="UP000027180">
    <property type="component" value="Chromosome"/>
</dbReference>
<reference evidence="2 3" key="1">
    <citation type="submission" date="2013-12" db="EMBL/GenBank/DDBJ databases">
        <title>Complete genome sequence of Rhizobium etli bv. mimosae IE4771.</title>
        <authorList>
            <person name="Bustos P."/>
            <person name="Santamaria R.I."/>
            <person name="Lozano L."/>
            <person name="Ormeno-Orrillo E."/>
            <person name="Rogel M.A."/>
            <person name="Romero D."/>
            <person name="Cevallos M.A."/>
            <person name="Martinez-Romero E."/>
            <person name="Gonzalez V."/>
        </authorList>
    </citation>
    <scope>NUCLEOTIDE SEQUENCE [LARGE SCALE GENOMIC DNA]</scope>
    <source>
        <strain evidence="2 3">IE4771</strain>
    </source>
</reference>
<sequence>MRLVIIAIAAIIIALVAAGANAQPRQQLTVSTPVGGILVESFSDCAKATCPAVVILSGSKGFGSPVFDEIGETFRAAGLNAYLVHVQSSADLDAIATASGARERIAYYARQCPEKQVGLSVPRPDGPHVQSC</sequence>
<keyword evidence="1" id="KW-0732">Signal</keyword>
<name>A0A060I833_RHIET</name>
<evidence type="ECO:0000313" key="2">
    <source>
        <dbReference type="EMBL" id="AIC28105.1"/>
    </source>
</evidence>